<accession>A0ABN7PBB1</accession>
<protein>
    <submittedName>
        <fullName evidence="1">Uncharacterized protein</fullName>
    </submittedName>
</protein>
<sequence>MDYSIEKLKGTNTINNPFILRRINPITWRKYLIRSFSATLYDRLTWRRKLPPQRIEPGTLVVRTRCTRTVAPSIVPGPGGAERCTSEVQGALRGVPLRYDWTGRNTGLLLVTGRVLNPRPLVRMFTSRVFSPRPLVRMFTNRVLSPRPLAGPSSSPVSAISSLTPARLPRGDELTTLVPALVLLSSDGVAPCGLARYFPR</sequence>
<evidence type="ECO:0000313" key="1">
    <source>
        <dbReference type="EMBL" id="CAG2062722.1"/>
    </source>
</evidence>
<gene>
    <name evidence="1" type="ORF">TPAB3V08_LOCUS9672</name>
</gene>
<organism evidence="1 2">
    <name type="scientific">Timema podura</name>
    <name type="common">Walking stick</name>
    <dbReference type="NCBI Taxonomy" id="61482"/>
    <lineage>
        <taxon>Eukaryota</taxon>
        <taxon>Metazoa</taxon>
        <taxon>Ecdysozoa</taxon>
        <taxon>Arthropoda</taxon>
        <taxon>Hexapoda</taxon>
        <taxon>Insecta</taxon>
        <taxon>Pterygota</taxon>
        <taxon>Neoptera</taxon>
        <taxon>Polyneoptera</taxon>
        <taxon>Phasmatodea</taxon>
        <taxon>Timematodea</taxon>
        <taxon>Timematoidea</taxon>
        <taxon>Timematidae</taxon>
        <taxon>Timema</taxon>
    </lineage>
</organism>
<dbReference type="EMBL" id="CAJPIN010021898">
    <property type="protein sequence ID" value="CAG2062722.1"/>
    <property type="molecule type" value="Genomic_DNA"/>
</dbReference>
<name>A0ABN7PBB1_TIMPD</name>
<reference evidence="1" key="1">
    <citation type="submission" date="2021-03" db="EMBL/GenBank/DDBJ databases">
        <authorList>
            <person name="Tran Van P."/>
        </authorList>
    </citation>
    <scope>NUCLEOTIDE SEQUENCE</scope>
</reference>
<dbReference type="Proteomes" id="UP001153148">
    <property type="component" value="Unassembled WGS sequence"/>
</dbReference>
<evidence type="ECO:0000313" key="2">
    <source>
        <dbReference type="Proteomes" id="UP001153148"/>
    </source>
</evidence>
<comment type="caution">
    <text evidence="1">The sequence shown here is derived from an EMBL/GenBank/DDBJ whole genome shotgun (WGS) entry which is preliminary data.</text>
</comment>
<keyword evidence="2" id="KW-1185">Reference proteome</keyword>
<proteinExistence type="predicted"/>